<dbReference type="PROSITE" id="PS00287">
    <property type="entry name" value="CYSTATIN"/>
    <property type="match status" value="1"/>
</dbReference>
<comment type="subcellular location">
    <subcellularLocation>
        <location evidence="1">Cytoplasm</location>
    </subcellularLocation>
</comment>
<evidence type="ECO:0000256" key="3">
    <source>
        <dbReference type="ARBA" id="ARBA00022490"/>
    </source>
</evidence>
<evidence type="ECO:0000256" key="4">
    <source>
        <dbReference type="ARBA" id="ARBA00022690"/>
    </source>
</evidence>
<feature type="domain" description="Cystatin" evidence="6">
    <location>
        <begin position="100"/>
        <end position="197"/>
    </location>
</feature>
<reference evidence="7" key="1">
    <citation type="submission" date="2015-11" db="EMBL/GenBank/DDBJ databases">
        <authorList>
            <consortium name="International Coturnix japonica Genome Analysis Consortium"/>
            <person name="Warren W."/>
            <person name="Burt D.W."/>
            <person name="Antin P.B."/>
            <person name="Lanford R."/>
            <person name="Gros J."/>
            <person name="Wilson R.K."/>
        </authorList>
    </citation>
    <scope>NUCLEOTIDE SEQUENCE [LARGE SCALE GENOMIC DNA]</scope>
</reference>
<keyword evidence="8" id="KW-1185">Reference proteome</keyword>
<dbReference type="PANTHER" id="PTHR11414">
    <property type="entry name" value="CYSTATIN FAMILY MEMBER"/>
    <property type="match status" value="1"/>
</dbReference>
<sequence length="197" mass="22514">MTEAGRYLMSVAEFITSLRRVNDVKYFPSRWSTIMRSKLERDIGRAILGPCRTRTTSLALFWTYLAGISRSCLVIPLRLLWTSLPPQNHCIISKKFPATMMTGGLSDPKPATPEIQHLVDQVKPQLESRENKTYGIFTAILYRSQVVAGVNYFVKVQNGENDYVHLRIFEALPHENQGPRLTGYQTGKTRDDPLDYF</sequence>
<dbReference type="Pfam" id="PF00031">
    <property type="entry name" value="Cystatin"/>
    <property type="match status" value="1"/>
</dbReference>
<dbReference type="AlphaFoldDB" id="A0A8C2TZ22"/>
<evidence type="ECO:0000259" key="6">
    <source>
        <dbReference type="SMART" id="SM00043"/>
    </source>
</evidence>
<gene>
    <name evidence="7" type="primary">MIX23</name>
</gene>
<dbReference type="InterPro" id="IPR046350">
    <property type="entry name" value="Cystatin_sf"/>
</dbReference>
<dbReference type="Gene3D" id="3.10.450.10">
    <property type="match status" value="1"/>
</dbReference>
<name>A0A8C2TZ22_COTJA</name>
<dbReference type="GO" id="GO:0004869">
    <property type="term" value="F:cysteine-type endopeptidase inhibitor activity"/>
    <property type="evidence" value="ECO:0007669"/>
    <property type="project" value="UniProtKB-KW"/>
</dbReference>
<dbReference type="FunFam" id="3.10.450.10:FF:000001">
    <property type="entry name" value="Cystatin-A"/>
    <property type="match status" value="1"/>
</dbReference>
<organism evidence="7 8">
    <name type="scientific">Coturnix japonica</name>
    <name type="common">Japanese quail</name>
    <name type="synonym">Coturnix coturnix japonica</name>
    <dbReference type="NCBI Taxonomy" id="93934"/>
    <lineage>
        <taxon>Eukaryota</taxon>
        <taxon>Metazoa</taxon>
        <taxon>Chordata</taxon>
        <taxon>Craniata</taxon>
        <taxon>Vertebrata</taxon>
        <taxon>Euteleostomi</taxon>
        <taxon>Archelosauria</taxon>
        <taxon>Archosauria</taxon>
        <taxon>Dinosauria</taxon>
        <taxon>Saurischia</taxon>
        <taxon>Theropoda</taxon>
        <taxon>Coelurosauria</taxon>
        <taxon>Aves</taxon>
        <taxon>Neognathae</taxon>
        <taxon>Galloanserae</taxon>
        <taxon>Galliformes</taxon>
        <taxon>Phasianidae</taxon>
        <taxon>Perdicinae</taxon>
        <taxon>Coturnix</taxon>
    </lineage>
</organism>
<dbReference type="Proteomes" id="UP000694412">
    <property type="component" value="Chromosome 1"/>
</dbReference>
<dbReference type="SMART" id="SM00043">
    <property type="entry name" value="CY"/>
    <property type="match status" value="1"/>
</dbReference>
<keyword evidence="4" id="KW-0646">Protease inhibitor</keyword>
<dbReference type="PANTHER" id="PTHR11414:SF20">
    <property type="entry name" value="CYSTATIN-A"/>
    <property type="match status" value="1"/>
</dbReference>
<dbReference type="GeneTree" id="ENSGT00390000011053"/>
<dbReference type="CDD" id="cd00042">
    <property type="entry name" value="CY"/>
    <property type="match status" value="1"/>
</dbReference>
<dbReference type="PRINTS" id="PR00295">
    <property type="entry name" value="STEFINA"/>
</dbReference>
<dbReference type="GO" id="GO:0005829">
    <property type="term" value="C:cytosol"/>
    <property type="evidence" value="ECO:0007669"/>
    <property type="project" value="TreeGrafter"/>
</dbReference>
<evidence type="ECO:0000256" key="5">
    <source>
        <dbReference type="ARBA" id="ARBA00022704"/>
    </source>
</evidence>
<dbReference type="SUPFAM" id="SSF54403">
    <property type="entry name" value="Cystatin/monellin"/>
    <property type="match status" value="1"/>
</dbReference>
<comment type="similarity">
    <text evidence="2">Belongs to the cystatin family.</text>
</comment>
<dbReference type="InterPro" id="IPR000010">
    <property type="entry name" value="Cystatin_dom"/>
</dbReference>
<reference evidence="7" key="2">
    <citation type="submission" date="2025-08" db="UniProtKB">
        <authorList>
            <consortium name="Ensembl"/>
        </authorList>
    </citation>
    <scope>IDENTIFICATION</scope>
</reference>
<evidence type="ECO:0000256" key="2">
    <source>
        <dbReference type="ARBA" id="ARBA00009403"/>
    </source>
</evidence>
<evidence type="ECO:0000256" key="1">
    <source>
        <dbReference type="ARBA" id="ARBA00004496"/>
    </source>
</evidence>
<dbReference type="Ensembl" id="ENSCJPT00005028673.1">
    <property type="protein sequence ID" value="ENSCJPP00005020817.1"/>
    <property type="gene ID" value="ENSCJPG00005016707.1"/>
</dbReference>
<keyword evidence="5" id="KW-0789">Thiol protease inhibitor</keyword>
<dbReference type="InterPro" id="IPR018073">
    <property type="entry name" value="Prot_inh_cystat_CS"/>
</dbReference>
<evidence type="ECO:0000313" key="8">
    <source>
        <dbReference type="Proteomes" id="UP000694412"/>
    </source>
</evidence>
<proteinExistence type="inferred from homology"/>
<reference evidence="7" key="3">
    <citation type="submission" date="2025-09" db="UniProtKB">
        <authorList>
            <consortium name="Ensembl"/>
        </authorList>
    </citation>
    <scope>IDENTIFICATION</scope>
</reference>
<keyword evidence="3" id="KW-0963">Cytoplasm</keyword>
<evidence type="ECO:0000313" key="7">
    <source>
        <dbReference type="Ensembl" id="ENSCJPP00005020817.1"/>
    </source>
</evidence>
<accession>A0A8C2TZ22</accession>
<dbReference type="InterPro" id="IPR001713">
    <property type="entry name" value="Prot_inh_stefin"/>
</dbReference>
<protein>
    <submittedName>
        <fullName evidence="7">Mitochondrial matrix import factor 23</fullName>
    </submittedName>
</protein>